<feature type="domain" description="Acyl-CoA dehydrogenase/oxidase C-terminal" evidence="7">
    <location>
        <begin position="232"/>
        <end position="380"/>
    </location>
</feature>
<keyword evidence="11" id="KW-1185">Reference proteome</keyword>
<name>A0A3G8JK41_9ACTN</name>
<keyword evidence="5 6" id="KW-0560">Oxidoreductase</keyword>
<dbReference type="InterPro" id="IPR046373">
    <property type="entry name" value="Acyl-CoA_Oxase/DH_mid-dom_sf"/>
</dbReference>
<organism evidence="10 11">
    <name type="scientific">Gordonia insulae</name>
    <dbReference type="NCBI Taxonomy" id="2420509"/>
    <lineage>
        <taxon>Bacteria</taxon>
        <taxon>Bacillati</taxon>
        <taxon>Actinomycetota</taxon>
        <taxon>Actinomycetes</taxon>
        <taxon>Mycobacteriales</taxon>
        <taxon>Gordoniaceae</taxon>
        <taxon>Gordonia</taxon>
    </lineage>
</organism>
<dbReference type="GO" id="GO:0016627">
    <property type="term" value="F:oxidoreductase activity, acting on the CH-CH group of donors"/>
    <property type="evidence" value="ECO:0007669"/>
    <property type="project" value="InterPro"/>
</dbReference>
<dbReference type="OrthoDB" id="5179760at2"/>
<dbReference type="KEGG" id="gom:D7316_01992"/>
<evidence type="ECO:0000259" key="8">
    <source>
        <dbReference type="Pfam" id="PF02770"/>
    </source>
</evidence>
<dbReference type="Pfam" id="PF00441">
    <property type="entry name" value="Acyl-CoA_dh_1"/>
    <property type="match status" value="1"/>
</dbReference>
<evidence type="ECO:0000256" key="1">
    <source>
        <dbReference type="ARBA" id="ARBA00001974"/>
    </source>
</evidence>
<dbReference type="GO" id="GO:0050660">
    <property type="term" value="F:flavin adenine dinucleotide binding"/>
    <property type="evidence" value="ECO:0007669"/>
    <property type="project" value="InterPro"/>
</dbReference>
<sequence length="388" mass="42220">MRIETDAHLEQFRAEVRAFIAEHNPGIKHHTGVRAPGPDLVPEIRRWTAMLFEAGYLGAEWPERFGGTPGVDPQRAFVVAEEIARARVWAPIGAYQLASAALIDFGTDAQEQYYLPRIRGGQDIWCQLFSEPGAGSDLASLRTRAQLDGDHYVIDGQKVWTTNGQHADVGYLLARTNPDAPKHRGITAFALDMTLPGVQVRPLREITGTEDFNEVFLDGVRVPVDAVIGKVDDGWRVANSSLAHERTGVASMATELLQNVDRLVTLAKDRSDDAGLRRDVGRIATHARVIDLMSKSVQSGMLAGRTDVADAPSVKIFFSETNLAMTELGMALQGSDAVAVEGDEGAVADGWWQDAFLYARAWTIAGGANEVLKNVIAERGLGLPRDPS</sequence>
<evidence type="ECO:0000256" key="5">
    <source>
        <dbReference type="ARBA" id="ARBA00023002"/>
    </source>
</evidence>
<comment type="similarity">
    <text evidence="2 6">Belongs to the acyl-CoA dehydrogenase family.</text>
</comment>
<dbReference type="AlphaFoldDB" id="A0A3G8JK41"/>
<dbReference type="EC" id="1.3.99.-" evidence="10"/>
<dbReference type="Gene3D" id="1.10.540.10">
    <property type="entry name" value="Acyl-CoA dehydrogenase/oxidase, N-terminal domain"/>
    <property type="match status" value="1"/>
</dbReference>
<dbReference type="InterPro" id="IPR037069">
    <property type="entry name" value="AcylCoA_DH/ox_N_sf"/>
</dbReference>
<accession>A0A3G8JK41</accession>
<dbReference type="SUPFAM" id="SSF56645">
    <property type="entry name" value="Acyl-CoA dehydrogenase NM domain-like"/>
    <property type="match status" value="1"/>
</dbReference>
<evidence type="ECO:0000256" key="2">
    <source>
        <dbReference type="ARBA" id="ARBA00009347"/>
    </source>
</evidence>
<evidence type="ECO:0000313" key="11">
    <source>
        <dbReference type="Proteomes" id="UP000271469"/>
    </source>
</evidence>
<comment type="cofactor">
    <cofactor evidence="1 6">
        <name>FAD</name>
        <dbReference type="ChEBI" id="CHEBI:57692"/>
    </cofactor>
</comment>
<dbReference type="Pfam" id="PF02770">
    <property type="entry name" value="Acyl-CoA_dh_M"/>
    <property type="match status" value="1"/>
</dbReference>
<keyword evidence="4 6" id="KW-0274">FAD</keyword>
<dbReference type="InterPro" id="IPR006091">
    <property type="entry name" value="Acyl-CoA_Oxase/DH_mid-dom"/>
</dbReference>
<dbReference type="Proteomes" id="UP000271469">
    <property type="component" value="Chromosome"/>
</dbReference>
<dbReference type="GO" id="GO:0005886">
    <property type="term" value="C:plasma membrane"/>
    <property type="evidence" value="ECO:0007669"/>
    <property type="project" value="TreeGrafter"/>
</dbReference>
<evidence type="ECO:0000256" key="6">
    <source>
        <dbReference type="RuleBase" id="RU362125"/>
    </source>
</evidence>
<gene>
    <name evidence="10" type="ORF">D7316_01992</name>
</gene>
<dbReference type="InterPro" id="IPR052161">
    <property type="entry name" value="Mycobact_Acyl-CoA_DH"/>
</dbReference>
<evidence type="ECO:0000259" key="7">
    <source>
        <dbReference type="Pfam" id="PF00441"/>
    </source>
</evidence>
<evidence type="ECO:0000256" key="4">
    <source>
        <dbReference type="ARBA" id="ARBA00022827"/>
    </source>
</evidence>
<evidence type="ECO:0000256" key="3">
    <source>
        <dbReference type="ARBA" id="ARBA00022630"/>
    </source>
</evidence>
<dbReference type="InterPro" id="IPR009100">
    <property type="entry name" value="AcylCoA_DH/oxidase_NM_dom_sf"/>
</dbReference>
<dbReference type="SUPFAM" id="SSF47203">
    <property type="entry name" value="Acyl-CoA dehydrogenase C-terminal domain-like"/>
    <property type="match status" value="1"/>
</dbReference>
<dbReference type="InterPro" id="IPR036250">
    <property type="entry name" value="AcylCo_DH-like_C"/>
</dbReference>
<dbReference type="Gene3D" id="1.20.140.10">
    <property type="entry name" value="Butyryl-CoA Dehydrogenase, subunit A, domain 3"/>
    <property type="match status" value="1"/>
</dbReference>
<proteinExistence type="inferred from homology"/>
<evidence type="ECO:0000259" key="9">
    <source>
        <dbReference type="Pfam" id="PF02771"/>
    </source>
</evidence>
<dbReference type="InterPro" id="IPR013786">
    <property type="entry name" value="AcylCoA_DH/ox_N"/>
</dbReference>
<feature type="domain" description="Acyl-CoA oxidase/dehydrogenase middle" evidence="8">
    <location>
        <begin position="126"/>
        <end position="218"/>
    </location>
</feature>
<protein>
    <submittedName>
        <fullName evidence="10">Acyl-CoA dehydrogenase FadE17</fullName>
        <ecNumber evidence="10">1.3.99.-</ecNumber>
    </submittedName>
</protein>
<dbReference type="FunFam" id="2.40.110.10:FF:000011">
    <property type="entry name" value="Acyl-CoA dehydrogenase FadE34"/>
    <property type="match status" value="1"/>
</dbReference>
<dbReference type="InterPro" id="IPR009075">
    <property type="entry name" value="AcylCo_DH/oxidase_C"/>
</dbReference>
<keyword evidence="3 6" id="KW-0285">Flavoprotein</keyword>
<dbReference type="Pfam" id="PF02771">
    <property type="entry name" value="Acyl-CoA_dh_N"/>
    <property type="match status" value="1"/>
</dbReference>
<dbReference type="Gene3D" id="2.40.110.10">
    <property type="entry name" value="Butyryl-CoA Dehydrogenase, subunit A, domain 2"/>
    <property type="match status" value="1"/>
</dbReference>
<dbReference type="EMBL" id="CP033972">
    <property type="protein sequence ID" value="AZG45396.1"/>
    <property type="molecule type" value="Genomic_DNA"/>
</dbReference>
<feature type="domain" description="Acyl-CoA dehydrogenase/oxidase N-terminal" evidence="9">
    <location>
        <begin position="9"/>
        <end position="121"/>
    </location>
</feature>
<dbReference type="RefSeq" id="WP_124708117.1">
    <property type="nucleotide sequence ID" value="NZ_CP033972.1"/>
</dbReference>
<dbReference type="PANTHER" id="PTHR43292:SF3">
    <property type="entry name" value="ACYL-COA DEHYDROGENASE FADE29"/>
    <property type="match status" value="1"/>
</dbReference>
<reference evidence="10 11" key="1">
    <citation type="submission" date="2018-11" db="EMBL/GenBank/DDBJ databases">
        <title>Gordonia insulae sp. nov., isolated from an island soil.</title>
        <authorList>
            <person name="Kim Y.S."/>
            <person name="Kim S.B."/>
        </authorList>
    </citation>
    <scope>NUCLEOTIDE SEQUENCE [LARGE SCALE GENOMIC DNA]</scope>
    <source>
        <strain evidence="10 11">MMS17-SY073</strain>
    </source>
</reference>
<evidence type="ECO:0000313" key="10">
    <source>
        <dbReference type="EMBL" id="AZG45396.1"/>
    </source>
</evidence>
<dbReference type="PANTHER" id="PTHR43292">
    <property type="entry name" value="ACYL-COA DEHYDROGENASE"/>
    <property type="match status" value="1"/>
</dbReference>